<dbReference type="AlphaFoldDB" id="A0A914YPK4"/>
<proteinExistence type="predicted"/>
<evidence type="ECO:0000313" key="2">
    <source>
        <dbReference type="Proteomes" id="UP000887577"/>
    </source>
</evidence>
<sequence length="81" mass="8907">MVENEETEEDLKSAKQDGPDVLSDTGAENTDPNAKSKEKITKEDQKDEIKANENASDPRKPETTEHPHPTASSATTDDKKL</sequence>
<protein>
    <submittedName>
        <fullName evidence="3">Uncharacterized protein</fullName>
    </submittedName>
</protein>
<evidence type="ECO:0000256" key="1">
    <source>
        <dbReference type="SAM" id="MobiDB-lite"/>
    </source>
</evidence>
<organism evidence="2 3">
    <name type="scientific">Panagrolaimus superbus</name>
    <dbReference type="NCBI Taxonomy" id="310955"/>
    <lineage>
        <taxon>Eukaryota</taxon>
        <taxon>Metazoa</taxon>
        <taxon>Ecdysozoa</taxon>
        <taxon>Nematoda</taxon>
        <taxon>Chromadorea</taxon>
        <taxon>Rhabditida</taxon>
        <taxon>Tylenchina</taxon>
        <taxon>Panagrolaimomorpha</taxon>
        <taxon>Panagrolaimoidea</taxon>
        <taxon>Panagrolaimidae</taxon>
        <taxon>Panagrolaimus</taxon>
    </lineage>
</organism>
<name>A0A914YPK4_9BILA</name>
<accession>A0A914YPK4</accession>
<reference evidence="3" key="1">
    <citation type="submission" date="2022-11" db="UniProtKB">
        <authorList>
            <consortium name="WormBaseParasite"/>
        </authorList>
    </citation>
    <scope>IDENTIFICATION</scope>
</reference>
<dbReference type="Proteomes" id="UP000887577">
    <property type="component" value="Unplaced"/>
</dbReference>
<feature type="region of interest" description="Disordered" evidence="1">
    <location>
        <begin position="1"/>
        <end position="81"/>
    </location>
</feature>
<dbReference type="WBParaSite" id="PSU_v2.g21562.t1">
    <property type="protein sequence ID" value="PSU_v2.g21562.t1"/>
    <property type="gene ID" value="PSU_v2.g21562"/>
</dbReference>
<feature type="compositionally biased region" description="Basic and acidic residues" evidence="1">
    <location>
        <begin position="34"/>
        <end position="68"/>
    </location>
</feature>
<keyword evidence="2" id="KW-1185">Reference proteome</keyword>
<evidence type="ECO:0000313" key="3">
    <source>
        <dbReference type="WBParaSite" id="PSU_v2.g21562.t1"/>
    </source>
</evidence>